<evidence type="ECO:0000256" key="8">
    <source>
        <dbReference type="SAM" id="MobiDB-lite"/>
    </source>
</evidence>
<evidence type="ECO:0000256" key="5">
    <source>
        <dbReference type="ARBA" id="ARBA00023163"/>
    </source>
</evidence>
<dbReference type="CDD" id="cd00067">
    <property type="entry name" value="GAL4"/>
    <property type="match status" value="1"/>
</dbReference>
<dbReference type="EMBL" id="LFIW01000949">
    <property type="protein sequence ID" value="KZL84199.1"/>
    <property type="molecule type" value="Genomic_DNA"/>
</dbReference>
<evidence type="ECO:0000259" key="9">
    <source>
        <dbReference type="Pfam" id="PF00172"/>
    </source>
</evidence>
<feature type="coiled-coil region" evidence="7">
    <location>
        <begin position="249"/>
        <end position="276"/>
    </location>
</feature>
<feature type="region of interest" description="Disordered" evidence="8">
    <location>
        <begin position="65"/>
        <end position="97"/>
    </location>
</feature>
<keyword evidence="4" id="KW-0238">DNA-binding</keyword>
<evidence type="ECO:0000313" key="11">
    <source>
        <dbReference type="Proteomes" id="UP000076584"/>
    </source>
</evidence>
<gene>
    <name evidence="10" type="ORF">CI238_02714</name>
</gene>
<keyword evidence="1" id="KW-0479">Metal-binding</keyword>
<keyword evidence="11" id="KW-1185">Reference proteome</keyword>
<protein>
    <submittedName>
        <fullName evidence="10">C6 zinc finger domain-containing protein</fullName>
    </submittedName>
</protein>
<dbReference type="PANTHER" id="PTHR36206:SF12">
    <property type="entry name" value="ASPERCRYPTIN BIOSYNTHESIS CLUSTER-SPECIFIC TRANSCRIPTION REGULATOR ATNN-RELATED"/>
    <property type="match status" value="1"/>
</dbReference>
<evidence type="ECO:0000256" key="4">
    <source>
        <dbReference type="ARBA" id="ARBA00023125"/>
    </source>
</evidence>
<dbReference type="Pfam" id="PF11951">
    <property type="entry name" value="Fungal_trans_2"/>
    <property type="match status" value="1"/>
</dbReference>
<dbReference type="GO" id="GO:0000981">
    <property type="term" value="F:DNA-binding transcription factor activity, RNA polymerase II-specific"/>
    <property type="evidence" value="ECO:0007669"/>
    <property type="project" value="InterPro"/>
</dbReference>
<name>A0A167DQE0_COLIC</name>
<accession>A0A167DQE0</accession>
<dbReference type="SUPFAM" id="SSF57701">
    <property type="entry name" value="Zn2/Cys6 DNA-binding domain"/>
    <property type="match status" value="1"/>
</dbReference>
<dbReference type="GO" id="GO:0003677">
    <property type="term" value="F:DNA binding"/>
    <property type="evidence" value="ECO:0007669"/>
    <property type="project" value="UniProtKB-KW"/>
</dbReference>
<dbReference type="AlphaFoldDB" id="A0A167DQE0"/>
<proteinExistence type="predicted"/>
<dbReference type="PANTHER" id="PTHR36206">
    <property type="entry name" value="ASPERCRYPTIN BIOSYNTHESIS CLUSTER-SPECIFIC TRANSCRIPTION REGULATOR ATNN-RELATED"/>
    <property type="match status" value="1"/>
</dbReference>
<dbReference type="Pfam" id="PF00172">
    <property type="entry name" value="Zn_clus"/>
    <property type="match status" value="1"/>
</dbReference>
<feature type="domain" description="Zn(2)-C6 fungal-type" evidence="9">
    <location>
        <begin position="36"/>
        <end position="66"/>
    </location>
</feature>
<feature type="compositionally biased region" description="Polar residues" evidence="8">
    <location>
        <begin position="80"/>
        <end position="97"/>
    </location>
</feature>
<keyword evidence="5" id="KW-0804">Transcription</keyword>
<dbReference type="GO" id="GO:0008270">
    <property type="term" value="F:zinc ion binding"/>
    <property type="evidence" value="ECO:0007669"/>
    <property type="project" value="InterPro"/>
</dbReference>
<dbReference type="InterPro" id="IPR021858">
    <property type="entry name" value="Fun_TF"/>
</dbReference>
<reference evidence="10 11" key="1">
    <citation type="submission" date="2015-06" db="EMBL/GenBank/DDBJ databases">
        <title>Survival trade-offs in plant roots during colonization by closely related pathogenic and mutualistic fungi.</title>
        <authorList>
            <person name="Hacquard S."/>
            <person name="Kracher B."/>
            <person name="Hiruma K."/>
            <person name="Weinman A."/>
            <person name="Muench P."/>
            <person name="Garrido Oter R."/>
            <person name="Ver Loren van Themaat E."/>
            <person name="Dallerey J.-F."/>
            <person name="Damm U."/>
            <person name="Henrissat B."/>
            <person name="Lespinet O."/>
            <person name="Thon M."/>
            <person name="Kemen E."/>
            <person name="McHardy A.C."/>
            <person name="Schulze-Lefert P."/>
            <person name="O'Connell R.J."/>
        </authorList>
    </citation>
    <scope>NUCLEOTIDE SEQUENCE [LARGE SCALE GENOMIC DNA]</scope>
    <source>
        <strain evidence="10 11">MAFF 238704</strain>
    </source>
</reference>
<keyword evidence="3" id="KW-0805">Transcription regulation</keyword>
<dbReference type="InterPro" id="IPR001138">
    <property type="entry name" value="Zn2Cys6_DnaBD"/>
</dbReference>
<evidence type="ECO:0000256" key="7">
    <source>
        <dbReference type="SAM" id="Coils"/>
    </source>
</evidence>
<organism evidence="10 11">
    <name type="scientific">Colletotrichum incanum</name>
    <name type="common">Soybean anthracnose fungus</name>
    <dbReference type="NCBI Taxonomy" id="1573173"/>
    <lineage>
        <taxon>Eukaryota</taxon>
        <taxon>Fungi</taxon>
        <taxon>Dikarya</taxon>
        <taxon>Ascomycota</taxon>
        <taxon>Pezizomycotina</taxon>
        <taxon>Sordariomycetes</taxon>
        <taxon>Hypocreomycetidae</taxon>
        <taxon>Glomerellales</taxon>
        <taxon>Glomerellaceae</taxon>
        <taxon>Colletotrichum</taxon>
        <taxon>Colletotrichum spaethianum species complex</taxon>
    </lineage>
</organism>
<keyword evidence="6" id="KW-0539">Nucleus</keyword>
<evidence type="ECO:0000256" key="2">
    <source>
        <dbReference type="ARBA" id="ARBA00022833"/>
    </source>
</evidence>
<dbReference type="InterPro" id="IPR036864">
    <property type="entry name" value="Zn2-C6_fun-type_DNA-bd_sf"/>
</dbReference>
<evidence type="ECO:0000256" key="3">
    <source>
        <dbReference type="ARBA" id="ARBA00023015"/>
    </source>
</evidence>
<sequence length="612" mass="70197">MPLAVCNYGESQINFLIPRAPGVAWTESSGNTPAPKRRHVKCDEAKPSCQRCMKWQGFCEGYDTPNGSKASTPGPDDNSDNATSENRTSTSLPTKKSTANGAKSYIRFSDPNPSVEVTNNLFGNPTERQYFDHWLAYRYRLGGGFFDEQLWNETIPQMSHQHASVRYAAMAIGGIAKALRQSLKPMSPAQMGANGPHYAFALSYYGRAIREIRKVKLDTSSLRAAIICCLLFVCFEVLHGDRKAAFSHINNGQKMMDELLRRCEEENRRNQNIIGAESVETDALHVFQRLIQQSWSCGVLRRRDQDASEQPNNSQKNSYSEQPWCCRGGSGRKCAYHKMPSSFVTLQEARRWWDVTQHYVTHSSNIVFRVTHLGLGDDLLSECNERIQMHMDEIEMARAGVKPATAERWQDFKDALERWHDGFEHLWITARENRDEDEKSYAQAAHLRAHYLTMYGCVHSPLSCSYESIAFLTPKYREIVKLCGSLLEYQKRSFEAAEIFTMDMGPTWPLFLAGTRCREAEVRNEAIRLLYENPRRDGLWDSRIFYALTSRNRMLEVSNAQEGTSEDQWWRLQHRSAYVDEQGRLIAKAMDKNPLTGSWDFGEDNLRRFLFD</sequence>
<dbReference type="InterPro" id="IPR052360">
    <property type="entry name" value="Transcr_Regulatory_Proteins"/>
</dbReference>
<evidence type="ECO:0000256" key="1">
    <source>
        <dbReference type="ARBA" id="ARBA00022723"/>
    </source>
</evidence>
<dbReference type="STRING" id="1573173.A0A167DQE0"/>
<evidence type="ECO:0000256" key="6">
    <source>
        <dbReference type="ARBA" id="ARBA00023242"/>
    </source>
</evidence>
<keyword evidence="2" id="KW-0862">Zinc</keyword>
<keyword evidence="7" id="KW-0175">Coiled coil</keyword>
<dbReference type="Proteomes" id="UP000076584">
    <property type="component" value="Unassembled WGS sequence"/>
</dbReference>
<evidence type="ECO:0000313" key="10">
    <source>
        <dbReference type="EMBL" id="KZL84199.1"/>
    </source>
</evidence>
<comment type="caution">
    <text evidence="10">The sequence shown here is derived from an EMBL/GenBank/DDBJ whole genome shotgun (WGS) entry which is preliminary data.</text>
</comment>